<name>A0A3S4MBK3_CHRGE</name>
<accession>A0A3S4MBK3</accession>
<keyword evidence="1" id="KW-0472">Membrane</keyword>
<dbReference type="RefSeq" id="WP_002977668.1">
    <property type="nucleotide sequence ID" value="NZ_CP031676.1"/>
</dbReference>
<dbReference type="STRING" id="525257.HMPREF0204_12570"/>
<evidence type="ECO:0000256" key="1">
    <source>
        <dbReference type="SAM" id="Phobius"/>
    </source>
</evidence>
<proteinExistence type="predicted"/>
<sequence length="55" mass="6034">MKKLSLYSITIFSLLILTSCEAVGTIFKAGMWWGILLVCVIAGILLLIFSRGKNS</sequence>
<dbReference type="EMBL" id="LR134289">
    <property type="protein sequence ID" value="VEE06917.1"/>
    <property type="molecule type" value="Genomic_DNA"/>
</dbReference>
<gene>
    <name evidence="2" type="ORF">NCTC11432_01882</name>
</gene>
<dbReference type="KEGG" id="cgle:NCTC11432_01882"/>
<dbReference type="OrthoDB" id="1274696at2"/>
<keyword evidence="1" id="KW-1133">Transmembrane helix</keyword>
<organism evidence="2 3">
    <name type="scientific">Chryseobacterium gleum</name>
    <name type="common">Flavobacterium gleum</name>
    <dbReference type="NCBI Taxonomy" id="250"/>
    <lineage>
        <taxon>Bacteria</taxon>
        <taxon>Pseudomonadati</taxon>
        <taxon>Bacteroidota</taxon>
        <taxon>Flavobacteriia</taxon>
        <taxon>Flavobacteriales</taxon>
        <taxon>Weeksellaceae</taxon>
        <taxon>Chryseobacterium group</taxon>
        <taxon>Chryseobacterium</taxon>
    </lineage>
</organism>
<dbReference type="Proteomes" id="UP000279227">
    <property type="component" value="Chromosome"/>
</dbReference>
<protein>
    <recommendedName>
        <fullName evidence="4">Phosphatidate cytidylyltransferase</fullName>
    </recommendedName>
</protein>
<evidence type="ECO:0000313" key="3">
    <source>
        <dbReference type="Proteomes" id="UP000279227"/>
    </source>
</evidence>
<dbReference type="AlphaFoldDB" id="A0A3S4MBK3"/>
<feature type="transmembrane region" description="Helical" evidence="1">
    <location>
        <begin position="32"/>
        <end position="49"/>
    </location>
</feature>
<reference evidence="2 3" key="1">
    <citation type="submission" date="2018-12" db="EMBL/GenBank/DDBJ databases">
        <authorList>
            <consortium name="Pathogen Informatics"/>
        </authorList>
    </citation>
    <scope>NUCLEOTIDE SEQUENCE [LARGE SCALE GENOMIC DNA]</scope>
    <source>
        <strain evidence="2 3">NCTC11432</strain>
    </source>
</reference>
<dbReference type="PROSITE" id="PS51257">
    <property type="entry name" value="PROKAR_LIPOPROTEIN"/>
    <property type="match status" value="1"/>
</dbReference>
<evidence type="ECO:0008006" key="4">
    <source>
        <dbReference type="Google" id="ProtNLM"/>
    </source>
</evidence>
<keyword evidence="1" id="KW-0812">Transmembrane</keyword>
<evidence type="ECO:0000313" key="2">
    <source>
        <dbReference type="EMBL" id="VEE06917.1"/>
    </source>
</evidence>